<sequence length="500" mass="53138">MRLEKTEKGFGAKKGDGKMKKDINAGWALLTFAIMIITMLITVVVLEQSPHVPLLVGTTVAAIVAKMHGYKWAEIEEMMYKGIRLALPAIVIIILVGLTIGAWIGGGVVATMIFYGLKLISPAWFLVTIMLLCSIVSLAIGSSWSTMATIGVAGMGIGLSMGIPAAMIAGAVISGSYFGDKMSPLSDTTNLAAGLTGTNLFDHIKHMLYTTIPALIISLVVFGFLGRKFAEVSMQSEEILTTLKVMEESFVISPLLLLVPVGVIVLVAKKVPAIPALIIGIVSGFLLQIFVQGGSAASAVHALQAGFEISTGNQMVDELFNRGGLDSMMNTVSMTIVAMTFGGILEYSGMLKALMNVIVKFAKSTGSLIASTIAACVTTNATCSEQYISIVVPSRMFAGVYQQRGLHSKNLSRALEDGGTLTSVFFPWNTCGVFILATLGVSAMEYAPYAILNFAVPIISIIYGYIGFAIVKLTPEEIAEAEKRKKAIEAENADNMVMAD</sequence>
<keyword evidence="7 9" id="KW-0472">Membrane</keyword>
<dbReference type="GO" id="GO:0005886">
    <property type="term" value="C:plasma membrane"/>
    <property type="evidence" value="ECO:0007669"/>
    <property type="project" value="UniProtKB-SubCell"/>
</dbReference>
<evidence type="ECO:0000256" key="3">
    <source>
        <dbReference type="ARBA" id="ARBA00022449"/>
    </source>
</evidence>
<reference evidence="11 12" key="1">
    <citation type="submission" date="2018-06" db="EMBL/GenBank/DDBJ databases">
        <authorList>
            <consortium name="Pathogen Informatics"/>
            <person name="Doyle S."/>
        </authorList>
    </citation>
    <scope>NUCLEOTIDE SEQUENCE [LARGE SCALE GENOMIC DNA]</scope>
    <source>
        <strain evidence="11 12">NCTC7582</strain>
    </source>
</reference>
<feature type="transmembrane region" description="Helical" evidence="9">
    <location>
        <begin position="152"/>
        <end position="178"/>
    </location>
</feature>
<evidence type="ECO:0000313" key="11">
    <source>
        <dbReference type="EMBL" id="SPT98836.1"/>
    </source>
</evidence>
<evidence type="ECO:0000256" key="2">
    <source>
        <dbReference type="ARBA" id="ARBA00022448"/>
    </source>
</evidence>
<evidence type="ECO:0000256" key="6">
    <source>
        <dbReference type="ARBA" id="ARBA00022989"/>
    </source>
</evidence>
<gene>
    <name evidence="11" type="primary">nhaC1</name>
    <name evidence="11" type="ORF">NCTC7582_01995</name>
</gene>
<evidence type="ECO:0000256" key="8">
    <source>
        <dbReference type="ARBA" id="ARBA00038435"/>
    </source>
</evidence>
<dbReference type="NCBIfam" id="TIGR00931">
    <property type="entry name" value="antiport_nhaC"/>
    <property type="match status" value="1"/>
</dbReference>
<dbReference type="InterPro" id="IPR004770">
    <property type="entry name" value="Na/H_antiport_NhaC"/>
</dbReference>
<feature type="transmembrane region" description="Helical" evidence="9">
    <location>
        <begin position="419"/>
        <end position="440"/>
    </location>
</feature>
<organism evidence="11 12">
    <name type="scientific">Lysinibacillus capsici</name>
    <dbReference type="NCBI Taxonomy" id="2115968"/>
    <lineage>
        <taxon>Bacteria</taxon>
        <taxon>Bacillati</taxon>
        <taxon>Bacillota</taxon>
        <taxon>Bacilli</taxon>
        <taxon>Bacillales</taxon>
        <taxon>Bacillaceae</taxon>
        <taxon>Lysinibacillus</taxon>
    </lineage>
</organism>
<keyword evidence="6 9" id="KW-1133">Transmembrane helix</keyword>
<dbReference type="AlphaFoldDB" id="A0A2X0XLS5"/>
<feature type="transmembrane region" description="Helical" evidence="9">
    <location>
        <begin position="23"/>
        <end position="46"/>
    </location>
</feature>
<keyword evidence="5 9" id="KW-0812">Transmembrane</keyword>
<dbReference type="InterPro" id="IPR018461">
    <property type="entry name" value="Na/H_Antiport_NhaC-like_C"/>
</dbReference>
<evidence type="ECO:0000256" key="9">
    <source>
        <dbReference type="SAM" id="Phobius"/>
    </source>
</evidence>
<keyword evidence="3" id="KW-0050">Antiport</keyword>
<feature type="transmembrane region" description="Helical" evidence="9">
    <location>
        <begin position="123"/>
        <end position="140"/>
    </location>
</feature>
<comment type="similarity">
    <text evidence="8">Belongs to the NhaC Na(+)/H(+) (TC 2.A.35) antiporter family.</text>
</comment>
<feature type="transmembrane region" description="Helical" evidence="9">
    <location>
        <begin position="273"/>
        <end position="291"/>
    </location>
</feature>
<evidence type="ECO:0000256" key="5">
    <source>
        <dbReference type="ARBA" id="ARBA00022692"/>
    </source>
</evidence>
<feature type="transmembrane region" description="Helical" evidence="9">
    <location>
        <begin position="207"/>
        <end position="225"/>
    </location>
</feature>
<feature type="transmembrane region" description="Helical" evidence="9">
    <location>
        <begin position="85"/>
        <end position="117"/>
    </location>
</feature>
<comment type="subcellular location">
    <subcellularLocation>
        <location evidence="1">Cell membrane</location>
        <topology evidence="1">Multi-pass membrane protein</topology>
    </subcellularLocation>
</comment>
<feature type="transmembrane region" description="Helical" evidence="9">
    <location>
        <begin position="52"/>
        <end position="73"/>
    </location>
</feature>
<evidence type="ECO:0000256" key="1">
    <source>
        <dbReference type="ARBA" id="ARBA00004651"/>
    </source>
</evidence>
<dbReference type="PANTHER" id="PTHR33451">
    <property type="entry name" value="MALATE-2H(+)/NA(+)-LACTATE ANTIPORTER"/>
    <property type="match status" value="1"/>
</dbReference>
<feature type="domain" description="Na+/H+ antiporter NhaC-like C-terminal" evidence="10">
    <location>
        <begin position="176"/>
        <end position="468"/>
    </location>
</feature>
<evidence type="ECO:0000256" key="7">
    <source>
        <dbReference type="ARBA" id="ARBA00023136"/>
    </source>
</evidence>
<proteinExistence type="inferred from homology"/>
<evidence type="ECO:0000259" key="10">
    <source>
        <dbReference type="Pfam" id="PF03553"/>
    </source>
</evidence>
<feature type="transmembrane region" description="Helical" evidence="9">
    <location>
        <begin position="245"/>
        <end position="267"/>
    </location>
</feature>
<protein>
    <submittedName>
        <fullName evidence="11">Na+/H+ antiporter NhaC</fullName>
    </submittedName>
</protein>
<name>A0A2X0XLS5_9BACI</name>
<dbReference type="Proteomes" id="UP000251431">
    <property type="component" value="Unassembled WGS sequence"/>
</dbReference>
<dbReference type="PANTHER" id="PTHR33451:SF3">
    <property type="entry name" value="MALATE-2H(+)_NA(+)-LACTATE ANTIPORTER"/>
    <property type="match status" value="1"/>
</dbReference>
<keyword evidence="2" id="KW-0813">Transport</keyword>
<evidence type="ECO:0000313" key="12">
    <source>
        <dbReference type="Proteomes" id="UP000251431"/>
    </source>
</evidence>
<feature type="transmembrane region" description="Helical" evidence="9">
    <location>
        <begin position="446"/>
        <end position="466"/>
    </location>
</feature>
<dbReference type="InterPro" id="IPR052180">
    <property type="entry name" value="NhaC_Na-H+_Antiporter"/>
</dbReference>
<evidence type="ECO:0000256" key="4">
    <source>
        <dbReference type="ARBA" id="ARBA00022475"/>
    </source>
</evidence>
<keyword evidence="4" id="KW-1003">Cell membrane</keyword>
<dbReference type="GO" id="GO:0015297">
    <property type="term" value="F:antiporter activity"/>
    <property type="evidence" value="ECO:0007669"/>
    <property type="project" value="UniProtKB-KW"/>
</dbReference>
<accession>A0A2X0XLS5</accession>
<dbReference type="Pfam" id="PF03553">
    <property type="entry name" value="Na_H_antiporter"/>
    <property type="match status" value="1"/>
</dbReference>
<dbReference type="EMBL" id="UAQE01000001">
    <property type="protein sequence ID" value="SPT98836.1"/>
    <property type="molecule type" value="Genomic_DNA"/>
</dbReference>